<dbReference type="SUPFAM" id="SSF53335">
    <property type="entry name" value="S-adenosyl-L-methionine-dependent methyltransferases"/>
    <property type="match status" value="1"/>
</dbReference>
<dbReference type="Pfam" id="PF02527">
    <property type="entry name" value="GidB"/>
    <property type="match status" value="1"/>
</dbReference>
<evidence type="ECO:0000256" key="2">
    <source>
        <dbReference type="ARBA" id="ARBA00022552"/>
    </source>
</evidence>
<dbReference type="PANTHER" id="PTHR31760">
    <property type="entry name" value="S-ADENOSYL-L-METHIONINE-DEPENDENT METHYLTRANSFERASES SUPERFAMILY PROTEIN"/>
    <property type="match status" value="1"/>
</dbReference>
<sequence>MASAQEDIEGQLRVGMVSLGLESVGDEAYMLAQYLRLLARWNEAFNLTGRSSLKDMVARHVLDSLTALPYLAGTAVLDVGTGAGLPGIPLAVLDPHRHYTLLDSKGKKTRFVTQAIGELGLGNVDVVRARVEAFAPQQRFDTVITRAFSSLTRFVQKCRHFTAAGSRLVALKGRYPDEELKSVLQAVTAVNVLPVQVPGLDAERHVVIIEP</sequence>
<dbReference type="PANTHER" id="PTHR31760:SF0">
    <property type="entry name" value="S-ADENOSYL-L-METHIONINE-DEPENDENT METHYLTRANSFERASES SUPERFAMILY PROTEIN"/>
    <property type="match status" value="1"/>
</dbReference>
<accession>A0A382NXB9</accession>
<protein>
    <recommendedName>
        <fullName evidence="5">Ribosomal RNA small subunit methyltransferase G</fullName>
    </recommendedName>
</protein>
<evidence type="ECO:0000256" key="1">
    <source>
        <dbReference type="ARBA" id="ARBA00022490"/>
    </source>
</evidence>
<dbReference type="PIRSF" id="PIRSF003078">
    <property type="entry name" value="GidB"/>
    <property type="match status" value="1"/>
</dbReference>
<keyword evidence="2" id="KW-0698">rRNA processing</keyword>
<keyword evidence="3" id="KW-0808">Transferase</keyword>
<name>A0A382NXB9_9ZZZZ</name>
<gene>
    <name evidence="4" type="ORF">METZ01_LOCUS317859</name>
</gene>
<dbReference type="EMBL" id="UINC01102977">
    <property type="protein sequence ID" value="SVC65005.1"/>
    <property type="molecule type" value="Genomic_DNA"/>
</dbReference>
<dbReference type="NCBIfam" id="TIGR00138">
    <property type="entry name" value="rsmG_gidB"/>
    <property type="match status" value="1"/>
</dbReference>
<dbReference type="GO" id="GO:0070043">
    <property type="term" value="F:rRNA (guanine-N7-)-methyltransferase activity"/>
    <property type="evidence" value="ECO:0007669"/>
    <property type="project" value="TreeGrafter"/>
</dbReference>
<proteinExistence type="inferred from homology"/>
<evidence type="ECO:0008006" key="5">
    <source>
        <dbReference type="Google" id="ProtNLM"/>
    </source>
</evidence>
<reference evidence="4" key="1">
    <citation type="submission" date="2018-05" db="EMBL/GenBank/DDBJ databases">
        <authorList>
            <person name="Lanie J.A."/>
            <person name="Ng W.-L."/>
            <person name="Kazmierczak K.M."/>
            <person name="Andrzejewski T.M."/>
            <person name="Davidsen T.M."/>
            <person name="Wayne K.J."/>
            <person name="Tettelin H."/>
            <person name="Glass J.I."/>
            <person name="Rusch D."/>
            <person name="Podicherti R."/>
            <person name="Tsui H.-C.T."/>
            <person name="Winkler M.E."/>
        </authorList>
    </citation>
    <scope>NUCLEOTIDE SEQUENCE</scope>
</reference>
<dbReference type="InterPro" id="IPR003682">
    <property type="entry name" value="rRNA_ssu_MeTfrase_G"/>
</dbReference>
<organism evidence="4">
    <name type="scientific">marine metagenome</name>
    <dbReference type="NCBI Taxonomy" id="408172"/>
    <lineage>
        <taxon>unclassified sequences</taxon>
        <taxon>metagenomes</taxon>
        <taxon>ecological metagenomes</taxon>
    </lineage>
</organism>
<keyword evidence="1" id="KW-0963">Cytoplasm</keyword>
<evidence type="ECO:0000313" key="4">
    <source>
        <dbReference type="EMBL" id="SVC65005.1"/>
    </source>
</evidence>
<evidence type="ECO:0000256" key="3">
    <source>
        <dbReference type="ARBA" id="ARBA00022679"/>
    </source>
</evidence>
<dbReference type="HAMAP" id="MF_00074">
    <property type="entry name" value="16SrRNA_methyltr_G"/>
    <property type="match status" value="1"/>
</dbReference>
<dbReference type="InterPro" id="IPR029063">
    <property type="entry name" value="SAM-dependent_MTases_sf"/>
</dbReference>
<dbReference type="Gene3D" id="3.40.50.150">
    <property type="entry name" value="Vaccinia Virus protein VP39"/>
    <property type="match status" value="1"/>
</dbReference>
<dbReference type="AlphaFoldDB" id="A0A382NXB9"/>
<dbReference type="GO" id="GO:0005829">
    <property type="term" value="C:cytosol"/>
    <property type="evidence" value="ECO:0007669"/>
    <property type="project" value="TreeGrafter"/>
</dbReference>